<dbReference type="InterPro" id="IPR036322">
    <property type="entry name" value="WD40_repeat_dom_sf"/>
</dbReference>
<dbReference type="PROSITE" id="PS50294">
    <property type="entry name" value="WD_REPEATS_REGION"/>
    <property type="match status" value="5"/>
</dbReference>
<feature type="repeat" description="WD" evidence="3">
    <location>
        <begin position="751"/>
        <end position="790"/>
    </location>
</feature>
<dbReference type="InterPro" id="IPR050995">
    <property type="entry name" value="WD-F-box_domain-protein"/>
</dbReference>
<feature type="repeat" description="WD" evidence="3">
    <location>
        <begin position="791"/>
        <end position="825"/>
    </location>
</feature>
<dbReference type="Pfam" id="PF00400">
    <property type="entry name" value="WD40"/>
    <property type="match status" value="5"/>
</dbReference>
<dbReference type="PANTHER" id="PTHR14604:SF4">
    <property type="entry name" value="F-BOX DOMAIN-CONTAINING PROTEIN"/>
    <property type="match status" value="1"/>
</dbReference>
<name>A0AA38UH65_9AGAR</name>
<organism evidence="5 6">
    <name type="scientific">Lentinula raphanica</name>
    <dbReference type="NCBI Taxonomy" id="153919"/>
    <lineage>
        <taxon>Eukaryota</taxon>
        <taxon>Fungi</taxon>
        <taxon>Dikarya</taxon>
        <taxon>Basidiomycota</taxon>
        <taxon>Agaricomycotina</taxon>
        <taxon>Agaricomycetes</taxon>
        <taxon>Agaricomycetidae</taxon>
        <taxon>Agaricales</taxon>
        <taxon>Marasmiineae</taxon>
        <taxon>Omphalotaceae</taxon>
        <taxon>Lentinula</taxon>
    </lineage>
</organism>
<dbReference type="SUPFAM" id="SSF50978">
    <property type="entry name" value="WD40 repeat-like"/>
    <property type="match status" value="1"/>
</dbReference>
<evidence type="ECO:0000313" key="6">
    <source>
        <dbReference type="Proteomes" id="UP001163846"/>
    </source>
</evidence>
<feature type="repeat" description="WD" evidence="3">
    <location>
        <begin position="671"/>
        <end position="701"/>
    </location>
</feature>
<dbReference type="PROSITE" id="PS00678">
    <property type="entry name" value="WD_REPEATS_1"/>
    <property type="match status" value="2"/>
</dbReference>
<sequence>MSSIVPPPYTASNSQTTSESAHDVPVRPQSPSPSTSDFSLIGLEEAETFDHANSSFWTYNTSTPYIGFGSFGRREAVYSTSTFNHVASSIPFPSSSSQVPNQPNSSSGTSFKSLFPRIWDALVSSPTKNIISTTRSPVSLRNFASLNVVDMPFDTHRHSMFSTYHSSSPRISRSMKVNSRADDSASNNYQGTFISRNASDIWTQDSSFDRSTMRHSISSQYSYINYSDLPPLDGEEGELTEVDDEACFLPADHFYYGGTMWRGGIKGSFSRARVVTGIDILTLLPTELALRILSFLAFTSPHQPTVLPAHSSRSSNWAYSHFQEASTPEQCLQDILVCASVSTTWRQLALDNSVWRVLFESRWGNGEFGGGITKDSAAIRKYLSTSRKTNVGRNKELPALPAAPFCHSSVSQSSSLYFQLYQDRLELERRWVGTAFIKRLEPATYPPPSSDIGLAVAPVRSSSLTPLYTADRLAPSVSLSSSRSSSSSATITGIPKLHNRDHDHLVSDTPSMLVEHWDKWEPEIKQLSGHSDSVYCIELPSSTTFAADKFFVTGSRDRTIKFWSATTAKCIGTFGTGRKPHETHDVGFMNLQEPEDVSGHAGSVLCLKFIWIEGTHEHDDNDLISHEGTVVRKGVMFSGSSDCTICVWDVRMTQDSVEDEYKVDAHVSTVLRGHEGGVLDLRVDDNWIVSCSKDTTIRVWNRRTLTPHRILRGHEGPVNAVGMEDGRVVSASGDGKMILWDASSGERLRTIEGHDRGLACIEYSSGLIISGSNDWEIKIWSAYTGKCLRTLQGHEALVRALAFDPASGILVSASYDRSVRVWDIRDVINGTETSGGNLLRIFKNVHTSHIFDVKFDVGRIVSTSHDQKIVIADFSCGLDSAHLFLSPTR</sequence>
<dbReference type="SMART" id="SM00320">
    <property type="entry name" value="WD40"/>
    <property type="match status" value="7"/>
</dbReference>
<dbReference type="Proteomes" id="UP001163846">
    <property type="component" value="Unassembled WGS sequence"/>
</dbReference>
<reference evidence="5" key="1">
    <citation type="submission" date="2022-08" db="EMBL/GenBank/DDBJ databases">
        <authorList>
            <consortium name="DOE Joint Genome Institute"/>
            <person name="Min B."/>
            <person name="Riley R."/>
            <person name="Sierra-Patev S."/>
            <person name="Naranjo-Ortiz M."/>
            <person name="Looney B."/>
            <person name="Konkel Z."/>
            <person name="Slot J.C."/>
            <person name="Sakamoto Y."/>
            <person name="Steenwyk J.L."/>
            <person name="Rokas A."/>
            <person name="Carro J."/>
            <person name="Camarero S."/>
            <person name="Ferreira P."/>
            <person name="Molpeceres G."/>
            <person name="Ruiz-Duenas F.J."/>
            <person name="Serrano A."/>
            <person name="Henrissat B."/>
            <person name="Drula E."/>
            <person name="Hughes K.W."/>
            <person name="Mata J.L."/>
            <person name="Ishikawa N.K."/>
            <person name="Vargas-Isla R."/>
            <person name="Ushijima S."/>
            <person name="Smith C.A."/>
            <person name="Ahrendt S."/>
            <person name="Andreopoulos W."/>
            <person name="He G."/>
            <person name="Labutti K."/>
            <person name="Lipzen A."/>
            <person name="Ng V."/>
            <person name="Sandor L."/>
            <person name="Barry K."/>
            <person name="Martinez A.T."/>
            <person name="Xiao Y."/>
            <person name="Gibbons J.G."/>
            <person name="Terashima K."/>
            <person name="Hibbett D.S."/>
            <person name="Grigoriev I.V."/>
        </authorList>
    </citation>
    <scope>NUCLEOTIDE SEQUENCE</scope>
    <source>
        <strain evidence="5">TFB9207</strain>
    </source>
</reference>
<feature type="region of interest" description="Disordered" evidence="4">
    <location>
        <begin position="1"/>
        <end position="38"/>
    </location>
</feature>
<evidence type="ECO:0000256" key="4">
    <source>
        <dbReference type="SAM" id="MobiDB-lite"/>
    </source>
</evidence>
<dbReference type="CDD" id="cd00200">
    <property type="entry name" value="WD40"/>
    <property type="match status" value="1"/>
</dbReference>
<keyword evidence="1 3" id="KW-0853">WD repeat</keyword>
<feature type="repeat" description="WD" evidence="3">
    <location>
        <begin position="527"/>
        <end position="573"/>
    </location>
</feature>
<dbReference type="PANTHER" id="PTHR14604">
    <property type="entry name" value="WD40 REPEAT PF20"/>
    <property type="match status" value="1"/>
</dbReference>
<protein>
    <submittedName>
        <fullName evidence="5">Nuclear distribution protein nudF</fullName>
    </submittedName>
</protein>
<dbReference type="Gene3D" id="1.20.1280.50">
    <property type="match status" value="1"/>
</dbReference>
<evidence type="ECO:0000256" key="3">
    <source>
        <dbReference type="PROSITE-ProRule" id="PRU00221"/>
    </source>
</evidence>
<dbReference type="InterPro" id="IPR036047">
    <property type="entry name" value="F-box-like_dom_sf"/>
</dbReference>
<keyword evidence="6" id="KW-1185">Reference proteome</keyword>
<dbReference type="InterPro" id="IPR015943">
    <property type="entry name" value="WD40/YVTN_repeat-like_dom_sf"/>
</dbReference>
<dbReference type="InterPro" id="IPR020472">
    <property type="entry name" value="WD40_PAC1"/>
</dbReference>
<dbReference type="SUPFAM" id="SSF81383">
    <property type="entry name" value="F-box domain"/>
    <property type="match status" value="1"/>
</dbReference>
<evidence type="ECO:0000313" key="5">
    <source>
        <dbReference type="EMBL" id="KAJ3840931.1"/>
    </source>
</evidence>
<dbReference type="PROSITE" id="PS50082">
    <property type="entry name" value="WD_REPEATS_2"/>
    <property type="match status" value="5"/>
</dbReference>
<dbReference type="InterPro" id="IPR001680">
    <property type="entry name" value="WD40_rpt"/>
</dbReference>
<evidence type="ECO:0000256" key="1">
    <source>
        <dbReference type="ARBA" id="ARBA00022574"/>
    </source>
</evidence>
<feature type="compositionally biased region" description="Polar residues" evidence="4">
    <location>
        <begin position="10"/>
        <end position="19"/>
    </location>
</feature>
<gene>
    <name evidence="5" type="ORF">F5878DRAFT_611705</name>
</gene>
<proteinExistence type="predicted"/>
<evidence type="ECO:0000256" key="2">
    <source>
        <dbReference type="ARBA" id="ARBA00022737"/>
    </source>
</evidence>
<feature type="repeat" description="WD" evidence="3">
    <location>
        <begin position="711"/>
        <end position="750"/>
    </location>
</feature>
<accession>A0AA38UH65</accession>
<dbReference type="Gene3D" id="2.130.10.10">
    <property type="entry name" value="YVTN repeat-like/Quinoprotein amine dehydrogenase"/>
    <property type="match status" value="2"/>
</dbReference>
<keyword evidence="2" id="KW-0677">Repeat</keyword>
<dbReference type="PRINTS" id="PR00320">
    <property type="entry name" value="GPROTEINBRPT"/>
</dbReference>
<dbReference type="AlphaFoldDB" id="A0AA38UH65"/>
<dbReference type="InterPro" id="IPR019775">
    <property type="entry name" value="WD40_repeat_CS"/>
</dbReference>
<comment type="caution">
    <text evidence="5">The sequence shown here is derived from an EMBL/GenBank/DDBJ whole genome shotgun (WGS) entry which is preliminary data.</text>
</comment>
<dbReference type="EMBL" id="MU806058">
    <property type="protein sequence ID" value="KAJ3840931.1"/>
    <property type="molecule type" value="Genomic_DNA"/>
</dbReference>